<organism evidence="3 4">
    <name type="scientific">Klenkia brasiliensis</name>
    <dbReference type="NCBI Taxonomy" id="333142"/>
    <lineage>
        <taxon>Bacteria</taxon>
        <taxon>Bacillati</taxon>
        <taxon>Actinomycetota</taxon>
        <taxon>Actinomycetes</taxon>
        <taxon>Geodermatophilales</taxon>
        <taxon>Geodermatophilaceae</taxon>
        <taxon>Klenkia</taxon>
    </lineage>
</organism>
<protein>
    <recommendedName>
        <fullName evidence="2">HNH nuclease domain-containing protein</fullName>
    </recommendedName>
</protein>
<dbReference type="InterPro" id="IPR003615">
    <property type="entry name" value="HNH_nuc"/>
</dbReference>
<evidence type="ECO:0000313" key="3">
    <source>
        <dbReference type="EMBL" id="SDG95713.1"/>
    </source>
</evidence>
<sequence length="392" mass="41581">MAWLRIGDTSTIHPLRLALHDPANPLVARAAWGVFLDLATLCAAEGTYDVAPGFMHLAGGTEAPDLIRRLHRAGLLVHTAGTGRHRTYKIVDDRPELIHIRLRTEIDWEKKRRQDTGDPRLKAAVLLRDGDACRWCGRVVQPNDNRSPRGRELDHLRPGDAARTPDDLVVACKVCNGARGKAWQDTETRGQLAELFRLLPPPTERIYVQSTATWLVEQGHPLPPGSRVVARADHTAPTTSRAPRAGSDPTHPATAGVANGPTTPSDDQHPATAGVATPDGPDGRAHPGNQPGVAPPSPTSTPHPGTQPGVAPPAGATQHDAPDRPTADRSVTDRSGGAGPGRVGSGSGAGRVAGPPSRLAPDPPRTDSTTTPPTAPRSRRGRRRSRPGGDQR</sequence>
<evidence type="ECO:0000256" key="1">
    <source>
        <dbReference type="SAM" id="MobiDB-lite"/>
    </source>
</evidence>
<gene>
    <name evidence="3" type="ORF">SAMN05660324_3954</name>
</gene>
<keyword evidence="4" id="KW-1185">Reference proteome</keyword>
<feature type="compositionally biased region" description="Basic and acidic residues" evidence="1">
    <location>
        <begin position="320"/>
        <end position="332"/>
    </location>
</feature>
<reference evidence="4" key="1">
    <citation type="submission" date="2016-10" db="EMBL/GenBank/DDBJ databases">
        <authorList>
            <person name="Varghese N."/>
            <person name="Submissions S."/>
        </authorList>
    </citation>
    <scope>NUCLEOTIDE SEQUENCE [LARGE SCALE GENOMIC DNA]</scope>
    <source>
        <strain evidence="4">DSM 44526</strain>
    </source>
</reference>
<evidence type="ECO:0000313" key="4">
    <source>
        <dbReference type="Proteomes" id="UP000198863"/>
    </source>
</evidence>
<dbReference type="OrthoDB" id="4398343at2"/>
<dbReference type="AlphaFoldDB" id="A0A1G7YGV7"/>
<proteinExistence type="predicted"/>
<dbReference type="RefSeq" id="WP_091067599.1">
    <property type="nucleotide sequence ID" value="NZ_FNCF01000007.1"/>
</dbReference>
<accession>A0A1G7YGV7</accession>
<feature type="compositionally biased region" description="Basic residues" evidence="1">
    <location>
        <begin position="377"/>
        <end position="386"/>
    </location>
</feature>
<dbReference type="Gene3D" id="1.10.30.50">
    <property type="match status" value="1"/>
</dbReference>
<feature type="domain" description="HNH nuclease" evidence="2">
    <location>
        <begin position="120"/>
        <end position="177"/>
    </location>
</feature>
<name>A0A1G7YGV7_9ACTN</name>
<dbReference type="Proteomes" id="UP000198863">
    <property type="component" value="Unassembled WGS sequence"/>
</dbReference>
<dbReference type="CDD" id="cd00085">
    <property type="entry name" value="HNHc"/>
    <property type="match status" value="1"/>
</dbReference>
<evidence type="ECO:0000259" key="2">
    <source>
        <dbReference type="SMART" id="SM00507"/>
    </source>
</evidence>
<feature type="region of interest" description="Disordered" evidence="1">
    <location>
        <begin position="218"/>
        <end position="392"/>
    </location>
</feature>
<dbReference type="SMART" id="SM00507">
    <property type="entry name" value="HNHc"/>
    <property type="match status" value="1"/>
</dbReference>
<feature type="compositionally biased region" description="Gly residues" evidence="1">
    <location>
        <begin position="336"/>
        <end position="351"/>
    </location>
</feature>
<dbReference type="EMBL" id="FNCF01000007">
    <property type="protein sequence ID" value="SDG95713.1"/>
    <property type="molecule type" value="Genomic_DNA"/>
</dbReference>